<keyword evidence="3 6" id="KW-0812">Transmembrane</keyword>
<keyword evidence="4 6" id="KW-1133">Transmembrane helix</keyword>
<comment type="caution">
    <text evidence="7">The sequence shown here is derived from an EMBL/GenBank/DDBJ whole genome shotgun (WGS) entry which is preliminary data.</text>
</comment>
<dbReference type="Pfam" id="PF03739">
    <property type="entry name" value="LptF_LptG"/>
    <property type="match status" value="1"/>
</dbReference>
<comment type="subcellular location">
    <subcellularLocation>
        <location evidence="1">Cell membrane</location>
        <topology evidence="1">Multi-pass membrane protein</topology>
    </subcellularLocation>
</comment>
<feature type="transmembrane region" description="Helical" evidence="6">
    <location>
        <begin position="313"/>
        <end position="335"/>
    </location>
</feature>
<dbReference type="InterPro" id="IPR005495">
    <property type="entry name" value="LptG/LptF_permease"/>
</dbReference>
<evidence type="ECO:0000256" key="1">
    <source>
        <dbReference type="ARBA" id="ARBA00004651"/>
    </source>
</evidence>
<accession>A0A520X807</accession>
<feature type="transmembrane region" description="Helical" evidence="6">
    <location>
        <begin position="285"/>
        <end position="306"/>
    </location>
</feature>
<evidence type="ECO:0000256" key="2">
    <source>
        <dbReference type="ARBA" id="ARBA00022475"/>
    </source>
</evidence>
<gene>
    <name evidence="7" type="ORF">EVJ48_09190</name>
</gene>
<dbReference type="GO" id="GO:0043190">
    <property type="term" value="C:ATP-binding cassette (ABC) transporter complex"/>
    <property type="evidence" value="ECO:0007669"/>
    <property type="project" value="TreeGrafter"/>
</dbReference>
<reference evidence="7 8" key="1">
    <citation type="submission" date="2019-01" db="EMBL/GenBank/DDBJ databases">
        <title>Insights into ecological role of a new deltaproteobacterial order Candidatus Sinidesulfobacterales (Sva0485) by metagenomics and metatranscriptomics.</title>
        <authorList>
            <person name="Tan S."/>
            <person name="Liu J."/>
            <person name="Fang Y."/>
            <person name="Hedlund B."/>
            <person name="Lian Z.-H."/>
            <person name="Huang L.-Y."/>
            <person name="Li J.-T."/>
            <person name="Huang L.-N."/>
            <person name="Li W.-J."/>
            <person name="Jiang H.-C."/>
            <person name="Dong H.-L."/>
            <person name="Shu W.-S."/>
        </authorList>
    </citation>
    <scope>NUCLEOTIDE SEQUENCE [LARGE SCALE GENOMIC DNA]</scope>
    <source>
        <strain evidence="7">AP4</strain>
    </source>
</reference>
<dbReference type="PANTHER" id="PTHR33529:SF6">
    <property type="entry name" value="YJGP_YJGQ FAMILY PERMEASE"/>
    <property type="match status" value="1"/>
</dbReference>
<dbReference type="PANTHER" id="PTHR33529">
    <property type="entry name" value="SLR0882 PROTEIN-RELATED"/>
    <property type="match status" value="1"/>
</dbReference>
<feature type="transmembrane region" description="Helical" evidence="6">
    <location>
        <begin position="60"/>
        <end position="80"/>
    </location>
</feature>
<proteinExistence type="predicted"/>
<keyword evidence="5 6" id="KW-0472">Membrane</keyword>
<feature type="transmembrane region" description="Helical" evidence="6">
    <location>
        <begin position="341"/>
        <end position="363"/>
    </location>
</feature>
<name>A0A520X807_9DELT</name>
<evidence type="ECO:0000256" key="5">
    <source>
        <dbReference type="ARBA" id="ARBA00023136"/>
    </source>
</evidence>
<dbReference type="EMBL" id="SHMQ01000039">
    <property type="protein sequence ID" value="RZV37321.1"/>
    <property type="molecule type" value="Genomic_DNA"/>
</dbReference>
<dbReference type="GO" id="GO:0015920">
    <property type="term" value="P:lipopolysaccharide transport"/>
    <property type="evidence" value="ECO:0007669"/>
    <property type="project" value="TreeGrafter"/>
</dbReference>
<dbReference type="AlphaFoldDB" id="A0A520X807"/>
<evidence type="ECO:0000313" key="7">
    <source>
        <dbReference type="EMBL" id="RZV37321.1"/>
    </source>
</evidence>
<organism evidence="7 8">
    <name type="scientific">Candidatus Acidulodesulfobacterium acidiphilum</name>
    <dbReference type="NCBI Taxonomy" id="2597224"/>
    <lineage>
        <taxon>Bacteria</taxon>
        <taxon>Deltaproteobacteria</taxon>
        <taxon>Candidatus Acidulodesulfobacterales</taxon>
        <taxon>Candidatus Acidulodesulfobacterium</taxon>
    </lineage>
</organism>
<evidence type="ECO:0000256" key="3">
    <source>
        <dbReference type="ARBA" id="ARBA00022692"/>
    </source>
</evidence>
<protein>
    <submittedName>
        <fullName evidence="7">YjgP/YjgQ family permease</fullName>
    </submittedName>
</protein>
<sequence length="366" mass="41409">MKILQKYLLNEFLKYFAVTIISLIFFYVTIDFLSNIGAFTKHSPEFQYIIIYYIYKLPEIIYRILPLSILLSTLLSISVFNKNNEITAVKSSGLSMLKFFAPLIVLGLFLSVASFLLSNFVAVRTNVLRRVVMQRYINKNKSFNAKSVYKYTTKNILIHYKRSIVTAKIMNPSSKTIKGVNVYVFNDKFVLLKRYIAKSGRFGKKGLILVAGQIDSFNMKNKSGGFEQKYFKALIIPVYLNLNFFRSNTLRPEFLSIINLSKMVAVAKKSESGLSYVLTSYYSKLSFPLINLILILIGISIGLMLGKKGNSPVSIGISIVFAFTWWVINSISLSLGESAQLSPFLAAFMADIIFMSFAIYLIAGID</sequence>
<keyword evidence="2" id="KW-1003">Cell membrane</keyword>
<evidence type="ECO:0000256" key="4">
    <source>
        <dbReference type="ARBA" id="ARBA00022989"/>
    </source>
</evidence>
<dbReference type="Proteomes" id="UP000322454">
    <property type="component" value="Unassembled WGS sequence"/>
</dbReference>
<feature type="transmembrane region" description="Helical" evidence="6">
    <location>
        <begin position="100"/>
        <end position="123"/>
    </location>
</feature>
<feature type="transmembrane region" description="Helical" evidence="6">
    <location>
        <begin position="12"/>
        <end position="39"/>
    </location>
</feature>
<evidence type="ECO:0000256" key="6">
    <source>
        <dbReference type="SAM" id="Phobius"/>
    </source>
</evidence>
<evidence type="ECO:0000313" key="8">
    <source>
        <dbReference type="Proteomes" id="UP000322454"/>
    </source>
</evidence>